<feature type="domain" description="SnoaL-like" evidence="1">
    <location>
        <begin position="2"/>
        <end position="82"/>
    </location>
</feature>
<proteinExistence type="predicted"/>
<evidence type="ECO:0000259" key="1">
    <source>
        <dbReference type="Pfam" id="PF12680"/>
    </source>
</evidence>
<evidence type="ECO:0000313" key="2">
    <source>
        <dbReference type="EMBL" id="ODQ90585.1"/>
    </source>
</evidence>
<dbReference type="Proteomes" id="UP000094053">
    <property type="component" value="Unassembled WGS sequence"/>
</dbReference>
<keyword evidence="3" id="KW-1185">Reference proteome</keyword>
<dbReference type="Gene3D" id="3.10.450.50">
    <property type="match status" value="1"/>
</dbReference>
<accession>A0A1E3RL28</accession>
<evidence type="ECO:0000313" key="3">
    <source>
        <dbReference type="Proteomes" id="UP000094053"/>
    </source>
</evidence>
<name>A0A1E3RL28_MYCFV</name>
<dbReference type="Pfam" id="PF12680">
    <property type="entry name" value="SnoaL_2"/>
    <property type="match status" value="1"/>
</dbReference>
<gene>
    <name evidence="2" type="ORF">BHQ18_10720</name>
</gene>
<sequence>MAQFRDDVVFHSPVVFTPYRGRDALRPILAAVMEVFEDFRYVREIGAPDSPDHALVFQARVGDKDLEGCDFLRVDESGAISELTVMVRPMSATLTLADRMKARLAG</sequence>
<dbReference type="InterPro" id="IPR037401">
    <property type="entry name" value="SnoaL-like"/>
</dbReference>
<comment type="caution">
    <text evidence="2">The sequence shown here is derived from an EMBL/GenBank/DDBJ whole genome shotgun (WGS) entry which is preliminary data.</text>
</comment>
<organism evidence="2 3">
    <name type="scientific">Mycolicibacterium flavescens</name>
    <name type="common">Mycobacterium flavescens</name>
    <dbReference type="NCBI Taxonomy" id="1776"/>
    <lineage>
        <taxon>Bacteria</taxon>
        <taxon>Bacillati</taxon>
        <taxon>Actinomycetota</taxon>
        <taxon>Actinomycetes</taxon>
        <taxon>Mycobacteriales</taxon>
        <taxon>Mycobacteriaceae</taxon>
        <taxon>Mycolicibacterium</taxon>
    </lineage>
</organism>
<reference evidence="3" key="1">
    <citation type="submission" date="2016-09" db="EMBL/GenBank/DDBJ databases">
        <authorList>
            <person name="Greninger A.L."/>
            <person name="Jerome K.R."/>
            <person name="Mcnair B."/>
            <person name="Wallis C."/>
            <person name="Fang F."/>
        </authorList>
    </citation>
    <scope>NUCLEOTIDE SEQUENCE [LARGE SCALE GENOMIC DNA]</scope>
    <source>
        <strain evidence="3">M6</strain>
    </source>
</reference>
<dbReference type="SUPFAM" id="SSF54427">
    <property type="entry name" value="NTF2-like"/>
    <property type="match status" value="1"/>
</dbReference>
<protein>
    <recommendedName>
        <fullName evidence="1">SnoaL-like domain-containing protein</fullName>
    </recommendedName>
</protein>
<dbReference type="AlphaFoldDB" id="A0A1E3RL28"/>
<dbReference type="InterPro" id="IPR032710">
    <property type="entry name" value="NTF2-like_dom_sf"/>
</dbReference>
<dbReference type="EMBL" id="MIHA01000006">
    <property type="protein sequence ID" value="ODQ90585.1"/>
    <property type="molecule type" value="Genomic_DNA"/>
</dbReference>
<dbReference type="STRING" id="1776.BHQ18_10720"/>